<accession>A0ABW3YLJ0</accession>
<dbReference type="RefSeq" id="WP_377577683.1">
    <property type="nucleotide sequence ID" value="NZ_JBHTMP010000077.1"/>
</dbReference>
<sequence length="228" mass="25205">MGVALKDARRSVASWCRRHTIGGDGAVAAVRRGQRPGESKPLSRQQELELIEALRGSYPDGFGLDDELWSRQNLAALIQRRFDVSLELADVGAYMHAWGLGPREPRERACSLCADAVSRWMDHAYPAITRSALEHRAEVYWIGRTRLHGVVPAADVLSAASVRGRTRFMIASPAVDPPLPREFLLRLSGEAGRTIHAIVDGSWPTARWPRRLPPRIVLHPLPSCGRGA</sequence>
<feature type="domain" description="Winged helix-turn helix" evidence="1">
    <location>
        <begin position="65"/>
        <end position="122"/>
    </location>
</feature>
<evidence type="ECO:0000313" key="3">
    <source>
        <dbReference type="Proteomes" id="UP001597260"/>
    </source>
</evidence>
<name>A0ABW3YLJ0_9ACTN</name>
<reference evidence="3" key="1">
    <citation type="journal article" date="2019" name="Int. J. Syst. Evol. Microbiol.">
        <title>The Global Catalogue of Microorganisms (GCM) 10K type strain sequencing project: providing services to taxonomists for standard genome sequencing and annotation.</title>
        <authorList>
            <consortium name="The Broad Institute Genomics Platform"/>
            <consortium name="The Broad Institute Genome Sequencing Center for Infectious Disease"/>
            <person name="Wu L."/>
            <person name="Ma J."/>
        </authorList>
    </citation>
    <scope>NUCLEOTIDE SEQUENCE [LARGE SCALE GENOMIC DNA]</scope>
    <source>
        <strain evidence="3">JCM 31037</strain>
    </source>
</reference>
<dbReference type="EMBL" id="JBHTMP010000077">
    <property type="protein sequence ID" value="MFD1325402.1"/>
    <property type="molecule type" value="Genomic_DNA"/>
</dbReference>
<evidence type="ECO:0000313" key="2">
    <source>
        <dbReference type="EMBL" id="MFD1325402.1"/>
    </source>
</evidence>
<gene>
    <name evidence="2" type="ORF">ACFQ4H_30395</name>
</gene>
<comment type="caution">
    <text evidence="2">The sequence shown here is derived from an EMBL/GenBank/DDBJ whole genome shotgun (WGS) entry which is preliminary data.</text>
</comment>
<organism evidence="2 3">
    <name type="scientific">Micromonospora sonneratiae</name>
    <dbReference type="NCBI Taxonomy" id="1184706"/>
    <lineage>
        <taxon>Bacteria</taxon>
        <taxon>Bacillati</taxon>
        <taxon>Actinomycetota</taxon>
        <taxon>Actinomycetes</taxon>
        <taxon>Micromonosporales</taxon>
        <taxon>Micromonosporaceae</taxon>
        <taxon>Micromonospora</taxon>
    </lineage>
</organism>
<dbReference type="Pfam" id="PF13592">
    <property type="entry name" value="HTH_33"/>
    <property type="match status" value="1"/>
</dbReference>
<evidence type="ECO:0000259" key="1">
    <source>
        <dbReference type="Pfam" id="PF13592"/>
    </source>
</evidence>
<dbReference type="Proteomes" id="UP001597260">
    <property type="component" value="Unassembled WGS sequence"/>
</dbReference>
<protein>
    <submittedName>
        <fullName evidence="2">Winged helix-turn-helix domain-containing protein</fullName>
    </submittedName>
</protein>
<proteinExistence type="predicted"/>
<keyword evidence="3" id="KW-1185">Reference proteome</keyword>
<dbReference type="InterPro" id="IPR025959">
    <property type="entry name" value="Winged_HTH_dom"/>
</dbReference>